<dbReference type="Proteomes" id="UP000025227">
    <property type="component" value="Unplaced"/>
</dbReference>
<reference evidence="4" key="1">
    <citation type="submission" date="2020-12" db="UniProtKB">
        <authorList>
            <consortium name="WormBaseParasite"/>
        </authorList>
    </citation>
    <scope>IDENTIFICATION</scope>
    <source>
        <strain evidence="4">MHco3</strain>
    </source>
</reference>
<keyword evidence="1" id="KW-0732">Signal</keyword>
<dbReference type="InterPro" id="IPR003582">
    <property type="entry name" value="ShKT_dom"/>
</dbReference>
<organism evidence="3 4">
    <name type="scientific">Haemonchus contortus</name>
    <name type="common">Barber pole worm</name>
    <dbReference type="NCBI Taxonomy" id="6289"/>
    <lineage>
        <taxon>Eukaryota</taxon>
        <taxon>Metazoa</taxon>
        <taxon>Ecdysozoa</taxon>
        <taxon>Nematoda</taxon>
        <taxon>Chromadorea</taxon>
        <taxon>Rhabditida</taxon>
        <taxon>Rhabditina</taxon>
        <taxon>Rhabditomorpha</taxon>
        <taxon>Strongyloidea</taxon>
        <taxon>Trichostrongylidae</taxon>
        <taxon>Haemonchus</taxon>
    </lineage>
</organism>
<name>A0A7I4YZB3_HAECO</name>
<feature type="chain" id="PRO_5029731536" evidence="1">
    <location>
        <begin position="18"/>
        <end position="62"/>
    </location>
</feature>
<proteinExistence type="predicted"/>
<protein>
    <submittedName>
        <fullName evidence="4">ShKT domain-containing protein</fullName>
    </submittedName>
</protein>
<dbReference type="Pfam" id="PF01549">
    <property type="entry name" value="ShK"/>
    <property type="match status" value="1"/>
</dbReference>
<feature type="domain" description="ShKT" evidence="2">
    <location>
        <begin position="26"/>
        <end position="62"/>
    </location>
</feature>
<evidence type="ECO:0000256" key="1">
    <source>
        <dbReference type="SAM" id="SignalP"/>
    </source>
</evidence>
<evidence type="ECO:0000259" key="2">
    <source>
        <dbReference type="Pfam" id="PF01549"/>
    </source>
</evidence>
<feature type="signal peptide" evidence="1">
    <location>
        <begin position="1"/>
        <end position="17"/>
    </location>
</feature>
<sequence length="62" mass="7285">MRLLFFILCLLVVFVSGQEEVEVKACGDKLRVCKHLKRLCYSETPIHYKFLELHCEKTCGYC</sequence>
<evidence type="ECO:0000313" key="3">
    <source>
        <dbReference type="Proteomes" id="UP000025227"/>
    </source>
</evidence>
<evidence type="ECO:0000313" key="4">
    <source>
        <dbReference type="WBParaSite" id="HCON_00155725-00001"/>
    </source>
</evidence>
<keyword evidence="3" id="KW-1185">Reference proteome</keyword>
<dbReference type="AlphaFoldDB" id="A0A7I4YZB3"/>
<dbReference type="Gene3D" id="1.10.10.1940">
    <property type="match status" value="1"/>
</dbReference>
<dbReference type="WBParaSite" id="HCON_00155725-00001">
    <property type="protein sequence ID" value="HCON_00155725-00001"/>
    <property type="gene ID" value="HCON_00155725"/>
</dbReference>
<accession>A0A7I4YZB3</accession>